<dbReference type="Proteomes" id="UP001379949">
    <property type="component" value="Unassembled WGS sequence"/>
</dbReference>
<keyword evidence="1" id="KW-0812">Transmembrane</keyword>
<evidence type="ECO:0000313" key="2">
    <source>
        <dbReference type="EMBL" id="MEL0612145.1"/>
    </source>
</evidence>
<name>A0ABU9G102_9GAMM</name>
<keyword evidence="3" id="KW-1185">Reference proteome</keyword>
<keyword evidence="1" id="KW-0472">Membrane</keyword>
<feature type="transmembrane region" description="Helical" evidence="1">
    <location>
        <begin position="68"/>
        <end position="88"/>
    </location>
</feature>
<feature type="transmembrane region" description="Helical" evidence="1">
    <location>
        <begin position="44"/>
        <end position="62"/>
    </location>
</feature>
<evidence type="ECO:0000313" key="3">
    <source>
        <dbReference type="Proteomes" id="UP001379949"/>
    </source>
</evidence>
<reference evidence="2 3" key="1">
    <citation type="submission" date="2024-02" db="EMBL/GenBank/DDBJ databases">
        <title>Bacteria isolated from the canopy kelp, Nereocystis luetkeana.</title>
        <authorList>
            <person name="Pfister C.A."/>
            <person name="Younker I.T."/>
            <person name="Light S.H."/>
        </authorList>
    </citation>
    <scope>NUCLEOTIDE SEQUENCE [LARGE SCALE GENOMIC DNA]</scope>
    <source>
        <strain evidence="2 3">TI.4.07</strain>
    </source>
</reference>
<sequence>MWLNTALSRVFYASVASIELSVLKRDELFAPYKVNASDASVRSFFFLVITTKKAALLGYFYIDYYKIQLNQYISVVSLYLAIAFKGFLIKHKSSILSEVKNPSISKLNIF</sequence>
<comment type="caution">
    <text evidence="2">The sequence shown here is derived from an EMBL/GenBank/DDBJ whole genome shotgun (WGS) entry which is preliminary data.</text>
</comment>
<proteinExistence type="predicted"/>
<protein>
    <submittedName>
        <fullName evidence="2">Uncharacterized protein</fullName>
    </submittedName>
</protein>
<organism evidence="2 3">
    <name type="scientific">Marinomonas arenicola</name>
    <dbReference type="NCBI Taxonomy" id="569601"/>
    <lineage>
        <taxon>Bacteria</taxon>
        <taxon>Pseudomonadati</taxon>
        <taxon>Pseudomonadota</taxon>
        <taxon>Gammaproteobacteria</taxon>
        <taxon>Oceanospirillales</taxon>
        <taxon>Oceanospirillaceae</taxon>
        <taxon>Marinomonas</taxon>
    </lineage>
</organism>
<keyword evidence="1" id="KW-1133">Transmembrane helix</keyword>
<accession>A0ABU9G102</accession>
<evidence type="ECO:0000256" key="1">
    <source>
        <dbReference type="SAM" id="Phobius"/>
    </source>
</evidence>
<dbReference type="EMBL" id="JBAKAR010000001">
    <property type="protein sequence ID" value="MEL0612145.1"/>
    <property type="molecule type" value="Genomic_DNA"/>
</dbReference>
<dbReference type="RefSeq" id="WP_341566293.1">
    <property type="nucleotide sequence ID" value="NZ_JBAKAR010000001.1"/>
</dbReference>
<gene>
    <name evidence="2" type="ORF">V6242_03230</name>
</gene>